<name>A0A2U8UKK3_9CAUD</name>
<dbReference type="Proteomes" id="UP000246591">
    <property type="component" value="Segment"/>
</dbReference>
<dbReference type="KEGG" id="vg:40102496"/>
<organism evidence="1 2">
    <name type="scientific">Gordonia phage Sour</name>
    <dbReference type="NCBI Taxonomy" id="2182349"/>
    <lineage>
        <taxon>Viruses</taxon>
        <taxon>Duplodnaviria</taxon>
        <taxon>Heunggongvirae</taxon>
        <taxon>Uroviricota</taxon>
        <taxon>Caudoviricetes</taxon>
        <taxon>Sourvirus</taxon>
        <taxon>Sourvirus sour</taxon>
    </lineage>
</organism>
<accession>A0A2U8UKK3</accession>
<evidence type="ECO:0000313" key="1">
    <source>
        <dbReference type="EMBL" id="AWN04232.1"/>
    </source>
</evidence>
<gene>
    <name evidence="1" type="primary">31</name>
    <name evidence="1" type="ORF">PBI_SOUR_31</name>
</gene>
<protein>
    <submittedName>
        <fullName evidence="1">Minor tail protein</fullName>
    </submittedName>
</protein>
<evidence type="ECO:0000313" key="2">
    <source>
        <dbReference type="Proteomes" id="UP000246591"/>
    </source>
</evidence>
<keyword evidence="2" id="KW-1185">Reference proteome</keyword>
<proteinExistence type="predicted"/>
<dbReference type="EMBL" id="MH153810">
    <property type="protein sequence ID" value="AWN04232.1"/>
    <property type="molecule type" value="Genomic_DNA"/>
</dbReference>
<sequence length="376" mass="39429">MSTPPGKTPRTDAEWARLVTQRLSRLEDAQTVRLGPWVLSSREGALLATSASGETLSLGSPSSVDEEAVQGIIRSSGFVTSEQVAEQVSPLQQQVTDQGNSITNIFEDLTDLFTSAQTQQGQIDAAIARLDEIAATSPVTPAYAADIDDMPTCSRDDLIRWVAASHTHGAGSYSASLTTGDVTGASAGTTVSLSATPATYKPSAPTSLSAVAPVDYTPIIVDRNGVVKKLRWRVGNDTALFSIDAYYMALCVYNPDTGNIEKVWDSGNIKDGVANTTTLTEVAVDMGIDQVCTPGQVLFVAHQQIAPGVLQEARTYACKPQAGVAARPGQLLDACYYRTPGNVGSIPSSVSLASLSRRNDCIPWGAVSVDSTGGGA</sequence>
<dbReference type="RefSeq" id="YP_009625602.1">
    <property type="nucleotide sequence ID" value="NC_042132.1"/>
</dbReference>
<reference evidence="2" key="1">
    <citation type="submission" date="2018-03" db="EMBL/GenBank/DDBJ databases">
        <authorList>
            <person name="Keele B.F."/>
        </authorList>
    </citation>
    <scope>NUCLEOTIDE SEQUENCE [LARGE SCALE GENOMIC DNA]</scope>
</reference>
<dbReference type="GeneID" id="40102496"/>